<comment type="caution">
    <text evidence="2">The sequence shown here is derived from an EMBL/GenBank/DDBJ whole genome shotgun (WGS) entry which is preliminary data.</text>
</comment>
<organism evidence="2 3">
    <name type="scientific">Spirulina subsalsa FACHB-351</name>
    <dbReference type="NCBI Taxonomy" id="234711"/>
    <lineage>
        <taxon>Bacteria</taxon>
        <taxon>Bacillati</taxon>
        <taxon>Cyanobacteriota</taxon>
        <taxon>Cyanophyceae</taxon>
        <taxon>Spirulinales</taxon>
        <taxon>Spirulinaceae</taxon>
        <taxon>Spirulina</taxon>
    </lineage>
</organism>
<dbReference type="RefSeq" id="WP_265264135.1">
    <property type="nucleotide sequence ID" value="NZ_JAIHOM010000035.1"/>
</dbReference>
<feature type="compositionally biased region" description="Polar residues" evidence="1">
    <location>
        <begin position="137"/>
        <end position="151"/>
    </location>
</feature>
<gene>
    <name evidence="2" type="ORF">K4A83_08850</name>
</gene>
<accession>A0ABT3L4H3</accession>
<evidence type="ECO:0000313" key="3">
    <source>
        <dbReference type="Proteomes" id="UP001526426"/>
    </source>
</evidence>
<evidence type="ECO:0000313" key="2">
    <source>
        <dbReference type="EMBL" id="MCW6036375.1"/>
    </source>
</evidence>
<evidence type="ECO:0000256" key="1">
    <source>
        <dbReference type="SAM" id="MobiDB-lite"/>
    </source>
</evidence>
<proteinExistence type="predicted"/>
<dbReference type="EMBL" id="JAIHOM010000035">
    <property type="protein sequence ID" value="MCW6036375.1"/>
    <property type="molecule type" value="Genomic_DNA"/>
</dbReference>
<sequence>MDVIAVSRFLIPCVPFLVKKAGEVDVGDVVSKVGKNTWEVSQKIWAVLKPKIDLEAATKVIMEELAKKPDETVWQEAFKQKLTEMLENDAELRAALGKIKEGSEEAHEGGDSVTQTIHTMDGGQAIASMKDSKAANVDSSGSNSTINVTQS</sequence>
<keyword evidence="3" id="KW-1185">Reference proteome</keyword>
<feature type="region of interest" description="Disordered" evidence="1">
    <location>
        <begin position="129"/>
        <end position="151"/>
    </location>
</feature>
<reference evidence="2 3" key="1">
    <citation type="submission" date="2021-08" db="EMBL/GenBank/DDBJ databases">
        <title>Draft genome sequence of Spirulina subsalsa with high tolerance to salinity and hype-accumulation of phycocyanin.</title>
        <authorList>
            <person name="Pei H."/>
            <person name="Jiang L."/>
        </authorList>
    </citation>
    <scope>NUCLEOTIDE SEQUENCE [LARGE SCALE GENOMIC DNA]</scope>
    <source>
        <strain evidence="2 3">FACHB-351</strain>
    </source>
</reference>
<dbReference type="Proteomes" id="UP001526426">
    <property type="component" value="Unassembled WGS sequence"/>
</dbReference>
<protein>
    <submittedName>
        <fullName evidence="2">Uncharacterized protein</fullName>
    </submittedName>
</protein>
<name>A0ABT3L4H3_9CYAN</name>